<feature type="compositionally biased region" description="Basic and acidic residues" evidence="1">
    <location>
        <begin position="24"/>
        <end position="37"/>
    </location>
</feature>
<proteinExistence type="predicted"/>
<evidence type="ECO:0000313" key="3">
    <source>
        <dbReference type="Proteomes" id="UP000463951"/>
    </source>
</evidence>
<dbReference type="Proteomes" id="UP000463951">
    <property type="component" value="Chromosome"/>
</dbReference>
<gene>
    <name evidence="2" type="ORF">SSPO_082570</name>
</gene>
<evidence type="ECO:0000256" key="1">
    <source>
        <dbReference type="SAM" id="MobiDB-lite"/>
    </source>
</evidence>
<name>A0A499V975_9ACTN</name>
<feature type="region of interest" description="Disordered" evidence="1">
    <location>
        <begin position="24"/>
        <end position="45"/>
    </location>
</feature>
<reference evidence="2 3" key="1">
    <citation type="journal article" date="2020" name="Int. J. Syst. Evol. Microbiol.">
        <title>Reclassification of Streptomyces castelarensis and Streptomyces sporoclivatus as later heterotypic synonyms of Streptomyces antimycoticus.</title>
        <authorList>
            <person name="Komaki H."/>
            <person name="Tamura T."/>
        </authorList>
    </citation>
    <scope>NUCLEOTIDE SEQUENCE [LARGE SCALE GENOMIC DNA]</scope>
    <source>
        <strain evidence="2 3">NBRC 100767</strain>
    </source>
</reference>
<protein>
    <submittedName>
        <fullName evidence="2">Uncharacterized protein</fullName>
    </submittedName>
</protein>
<organism evidence="2 3">
    <name type="scientific">Streptomyces antimycoticus</name>
    <dbReference type="NCBI Taxonomy" id="68175"/>
    <lineage>
        <taxon>Bacteria</taxon>
        <taxon>Bacillati</taxon>
        <taxon>Actinomycetota</taxon>
        <taxon>Actinomycetes</taxon>
        <taxon>Kitasatosporales</taxon>
        <taxon>Streptomycetaceae</taxon>
        <taxon>Streptomyces</taxon>
        <taxon>Streptomyces violaceusniger group</taxon>
    </lineage>
</organism>
<sequence length="45" mass="4872">MLALDGGRSVRDVAREPGVNYETLRDPGEALRRERSVAETGVTGD</sequence>
<dbReference type="AlphaFoldDB" id="A0A499V975"/>
<evidence type="ECO:0000313" key="2">
    <source>
        <dbReference type="EMBL" id="BBJ45539.1"/>
    </source>
</evidence>
<accession>A0A499V975</accession>
<dbReference type="EMBL" id="AP019620">
    <property type="protein sequence ID" value="BBJ45539.1"/>
    <property type="molecule type" value="Genomic_DNA"/>
</dbReference>